<evidence type="ECO:0000259" key="1">
    <source>
        <dbReference type="PROSITE" id="PS51186"/>
    </source>
</evidence>
<dbReference type="PROSITE" id="PS51186">
    <property type="entry name" value="GNAT"/>
    <property type="match status" value="1"/>
</dbReference>
<dbReference type="PANTHER" id="PTHR43441:SF11">
    <property type="entry name" value="RIBOSOMAL-PROTEIN-SERINE ACETYLTRANSFERASE"/>
    <property type="match status" value="1"/>
</dbReference>
<dbReference type="PANTHER" id="PTHR43441">
    <property type="entry name" value="RIBOSOMAL-PROTEIN-SERINE ACETYLTRANSFERASE"/>
    <property type="match status" value="1"/>
</dbReference>
<evidence type="ECO:0000313" key="2">
    <source>
        <dbReference type="EMBL" id="MBR1135189.1"/>
    </source>
</evidence>
<dbReference type="Proteomes" id="UP001314635">
    <property type="component" value="Unassembled WGS sequence"/>
</dbReference>
<name>A0ABS5G289_9BRAD</name>
<organism evidence="2 3">
    <name type="scientific">Bradyrhizobium denitrificans</name>
    <dbReference type="NCBI Taxonomy" id="2734912"/>
    <lineage>
        <taxon>Bacteria</taxon>
        <taxon>Pseudomonadati</taxon>
        <taxon>Pseudomonadota</taxon>
        <taxon>Alphaproteobacteria</taxon>
        <taxon>Hyphomicrobiales</taxon>
        <taxon>Nitrobacteraceae</taxon>
        <taxon>Bradyrhizobium</taxon>
    </lineage>
</organism>
<reference evidence="3" key="1">
    <citation type="journal article" date="2021" name="ISME J.">
        <title>Evolutionary origin and ecological implication of a unique nif island in free-living Bradyrhizobium lineages.</title>
        <authorList>
            <person name="Tao J."/>
        </authorList>
    </citation>
    <scope>NUCLEOTIDE SEQUENCE [LARGE SCALE GENOMIC DNA]</scope>
    <source>
        <strain evidence="3">SZCCT0094</strain>
    </source>
</reference>
<dbReference type="Gene3D" id="3.40.630.30">
    <property type="match status" value="1"/>
</dbReference>
<dbReference type="InterPro" id="IPR016181">
    <property type="entry name" value="Acyl_CoA_acyltransferase"/>
</dbReference>
<evidence type="ECO:0000313" key="3">
    <source>
        <dbReference type="Proteomes" id="UP001314635"/>
    </source>
</evidence>
<dbReference type="Pfam" id="PF13302">
    <property type="entry name" value="Acetyltransf_3"/>
    <property type="match status" value="1"/>
</dbReference>
<dbReference type="EMBL" id="JAFCLK010000004">
    <property type="protein sequence ID" value="MBR1135189.1"/>
    <property type="molecule type" value="Genomic_DNA"/>
</dbReference>
<gene>
    <name evidence="2" type="ORF">JQ619_05390</name>
</gene>
<proteinExistence type="predicted"/>
<comment type="caution">
    <text evidence="2">The sequence shown here is derived from an EMBL/GenBank/DDBJ whole genome shotgun (WGS) entry which is preliminary data.</text>
</comment>
<dbReference type="InterPro" id="IPR051908">
    <property type="entry name" value="Ribosomal_N-acetyltransferase"/>
</dbReference>
<protein>
    <submittedName>
        <fullName evidence="2">GNAT family N-acetyltransferase</fullName>
    </submittedName>
</protein>
<keyword evidence="3" id="KW-1185">Reference proteome</keyword>
<feature type="domain" description="N-acetyltransferase" evidence="1">
    <location>
        <begin position="30"/>
        <end position="187"/>
    </location>
</feature>
<dbReference type="SUPFAM" id="SSF55729">
    <property type="entry name" value="Acyl-CoA N-acyltransferases (Nat)"/>
    <property type="match status" value="1"/>
</dbReference>
<sequence>MLKGETMARCSASDALATGLRGLPLKLDRLTLRPPTFDDVKPMFNRWATDPEVARYLIWAPHKSDVETHQFLSWAIDQWSTGPEYCWMICPHCSSDPVGTISLRDEGYKASVGFALSRAFWNRGFVSEAAFALIALAFSSGRIHRVSGVCDVDNHASAAVMQKVGMTLEGRLRSWLVHPVLGSTPRDCLSFSITKDDWKLHARN</sequence>
<dbReference type="InterPro" id="IPR000182">
    <property type="entry name" value="GNAT_dom"/>
</dbReference>
<accession>A0ABS5G289</accession>